<keyword evidence="6 8" id="KW-0648">Protein biosynthesis</keyword>
<dbReference type="GO" id="GO:0005829">
    <property type="term" value="C:cytosol"/>
    <property type="evidence" value="ECO:0007669"/>
    <property type="project" value="TreeGrafter"/>
</dbReference>
<dbReference type="HAMAP" id="MF_00182">
    <property type="entry name" value="Formyl_trans"/>
    <property type="match status" value="1"/>
</dbReference>
<name>A0A7V5RQM8_CALAY</name>
<evidence type="ECO:0000259" key="10">
    <source>
        <dbReference type="Pfam" id="PF02911"/>
    </source>
</evidence>
<comment type="function">
    <text evidence="1 8">Attaches a formyl group to the free amino group of methionyl-tRNA(fMet). The formyl group appears to play a dual role in the initiator identity of N-formylmethionyl-tRNA by promoting its recognition by IF2 and preventing the misappropriation of this tRNA by the elongation apparatus.</text>
</comment>
<dbReference type="SUPFAM" id="SSF53328">
    <property type="entry name" value="Formyltransferase"/>
    <property type="match status" value="1"/>
</dbReference>
<dbReference type="CDD" id="cd08704">
    <property type="entry name" value="Met_tRNA_FMT_C"/>
    <property type="match status" value="1"/>
</dbReference>
<dbReference type="InterPro" id="IPR005794">
    <property type="entry name" value="Fmt"/>
</dbReference>
<dbReference type="Pfam" id="PF00551">
    <property type="entry name" value="Formyl_trans_N"/>
    <property type="match status" value="1"/>
</dbReference>
<dbReference type="NCBIfam" id="TIGR00460">
    <property type="entry name" value="fmt"/>
    <property type="match status" value="1"/>
</dbReference>
<feature type="domain" description="Formyl transferase C-terminal" evidence="10">
    <location>
        <begin position="202"/>
        <end position="300"/>
    </location>
</feature>
<evidence type="ECO:0000256" key="4">
    <source>
        <dbReference type="ARBA" id="ARBA00016014"/>
    </source>
</evidence>
<gene>
    <name evidence="8" type="primary">fmt</name>
    <name evidence="11" type="ORF">ENJ15_07455</name>
</gene>
<accession>A0A7V5RQM8</accession>
<evidence type="ECO:0000256" key="7">
    <source>
        <dbReference type="ARBA" id="ARBA00048558"/>
    </source>
</evidence>
<feature type="domain" description="Formyl transferase N-terminal" evidence="9">
    <location>
        <begin position="1"/>
        <end position="178"/>
    </location>
</feature>
<dbReference type="InterPro" id="IPR044135">
    <property type="entry name" value="Met-tRNA-FMT_C"/>
</dbReference>
<sequence length="315" mass="34678">MKIVFMGTPDFALYSLEALIEAGHELVAVVTVPDKKQGRGQKLKPSPVKQCAQKHGLTLLQPESLRDEAFLRELKELGAELFVVVAFKILPREVFGIPPMGTLNVHASLLPAYRGAAPINWAIINGERESGVTTMLIDTRVDTGDILMQEKVSITGDMNAGDLHDLLAPLGARLLVRTLEKLKRGEIAPQKQDDRLASRAPKLTAANTAIDFNRPAAEVHNFIRGLSPYPGAYTFWRGQKLKILKAGISREEITEGNPGQIVRREKDRLVVACNPGAVSLERLQLQGKRQMSVRDFLNGYPLKTGEVLIVTELHG</sequence>
<dbReference type="InterPro" id="IPR005793">
    <property type="entry name" value="Formyl_trans_C"/>
</dbReference>
<dbReference type="PANTHER" id="PTHR11138:SF5">
    <property type="entry name" value="METHIONYL-TRNA FORMYLTRANSFERASE, MITOCHONDRIAL"/>
    <property type="match status" value="1"/>
</dbReference>
<comment type="catalytic activity">
    <reaction evidence="7 8">
        <text>L-methionyl-tRNA(fMet) + (6R)-10-formyltetrahydrofolate = N-formyl-L-methionyl-tRNA(fMet) + (6S)-5,6,7,8-tetrahydrofolate + H(+)</text>
        <dbReference type="Rhea" id="RHEA:24380"/>
        <dbReference type="Rhea" id="RHEA-COMP:9952"/>
        <dbReference type="Rhea" id="RHEA-COMP:9953"/>
        <dbReference type="ChEBI" id="CHEBI:15378"/>
        <dbReference type="ChEBI" id="CHEBI:57453"/>
        <dbReference type="ChEBI" id="CHEBI:78530"/>
        <dbReference type="ChEBI" id="CHEBI:78844"/>
        <dbReference type="ChEBI" id="CHEBI:195366"/>
        <dbReference type="EC" id="2.1.2.9"/>
    </reaction>
</comment>
<dbReference type="EMBL" id="DRLI01000286">
    <property type="protein sequence ID" value="HHM02836.1"/>
    <property type="molecule type" value="Genomic_DNA"/>
</dbReference>
<dbReference type="InterPro" id="IPR041711">
    <property type="entry name" value="Met-tRNA-FMT_N"/>
</dbReference>
<dbReference type="Pfam" id="PF02911">
    <property type="entry name" value="Formyl_trans_C"/>
    <property type="match status" value="1"/>
</dbReference>
<comment type="similarity">
    <text evidence="2 8">Belongs to the Fmt family.</text>
</comment>
<evidence type="ECO:0000256" key="1">
    <source>
        <dbReference type="ARBA" id="ARBA00002606"/>
    </source>
</evidence>
<dbReference type="Gene3D" id="3.10.25.10">
    <property type="entry name" value="Formyl transferase, C-terminal domain"/>
    <property type="match status" value="1"/>
</dbReference>
<protein>
    <recommendedName>
        <fullName evidence="4 8">Methionyl-tRNA formyltransferase</fullName>
        <ecNumber evidence="3 8">2.1.2.9</ecNumber>
    </recommendedName>
</protein>
<evidence type="ECO:0000256" key="6">
    <source>
        <dbReference type="ARBA" id="ARBA00022917"/>
    </source>
</evidence>
<dbReference type="Proteomes" id="UP000885771">
    <property type="component" value="Unassembled WGS sequence"/>
</dbReference>
<comment type="caution">
    <text evidence="11">The sequence shown here is derived from an EMBL/GenBank/DDBJ whole genome shotgun (WGS) entry which is preliminary data.</text>
</comment>
<evidence type="ECO:0000259" key="9">
    <source>
        <dbReference type="Pfam" id="PF00551"/>
    </source>
</evidence>
<evidence type="ECO:0000256" key="2">
    <source>
        <dbReference type="ARBA" id="ARBA00010699"/>
    </source>
</evidence>
<dbReference type="InterPro" id="IPR002376">
    <property type="entry name" value="Formyl_transf_N"/>
</dbReference>
<keyword evidence="5 8" id="KW-0808">Transferase</keyword>
<dbReference type="SUPFAM" id="SSF50486">
    <property type="entry name" value="FMT C-terminal domain-like"/>
    <property type="match status" value="1"/>
</dbReference>
<dbReference type="AlphaFoldDB" id="A0A7V5RQM8"/>
<reference evidence="11" key="1">
    <citation type="journal article" date="2020" name="mSystems">
        <title>Genome- and Community-Level Interaction Insights into Carbon Utilization and Element Cycling Functions of Hydrothermarchaeota in Hydrothermal Sediment.</title>
        <authorList>
            <person name="Zhou Z."/>
            <person name="Liu Y."/>
            <person name="Xu W."/>
            <person name="Pan J."/>
            <person name="Luo Z.H."/>
            <person name="Li M."/>
        </authorList>
    </citation>
    <scope>NUCLEOTIDE SEQUENCE [LARGE SCALE GENOMIC DNA]</scope>
    <source>
        <strain evidence="11">HyVt-460</strain>
    </source>
</reference>
<evidence type="ECO:0000256" key="8">
    <source>
        <dbReference type="HAMAP-Rule" id="MF_00182"/>
    </source>
</evidence>
<dbReference type="GO" id="GO:0004479">
    <property type="term" value="F:methionyl-tRNA formyltransferase activity"/>
    <property type="evidence" value="ECO:0007669"/>
    <property type="project" value="UniProtKB-UniRule"/>
</dbReference>
<dbReference type="InterPro" id="IPR037022">
    <property type="entry name" value="Formyl_trans_C_sf"/>
</dbReference>
<feature type="binding site" evidence="8">
    <location>
        <begin position="108"/>
        <end position="111"/>
    </location>
    <ligand>
        <name>(6S)-5,6,7,8-tetrahydrofolate</name>
        <dbReference type="ChEBI" id="CHEBI:57453"/>
    </ligand>
</feature>
<dbReference type="CDD" id="cd08646">
    <property type="entry name" value="FMT_core_Met-tRNA-FMT_N"/>
    <property type="match status" value="1"/>
</dbReference>
<dbReference type="PANTHER" id="PTHR11138">
    <property type="entry name" value="METHIONYL-TRNA FORMYLTRANSFERASE"/>
    <property type="match status" value="1"/>
</dbReference>
<proteinExistence type="inferred from homology"/>
<dbReference type="InterPro" id="IPR036477">
    <property type="entry name" value="Formyl_transf_N_sf"/>
</dbReference>
<evidence type="ECO:0000256" key="3">
    <source>
        <dbReference type="ARBA" id="ARBA00012261"/>
    </source>
</evidence>
<evidence type="ECO:0000313" key="11">
    <source>
        <dbReference type="EMBL" id="HHM02836.1"/>
    </source>
</evidence>
<evidence type="ECO:0000256" key="5">
    <source>
        <dbReference type="ARBA" id="ARBA00022679"/>
    </source>
</evidence>
<organism evidence="11">
    <name type="scientific">Caldithrix abyssi</name>
    <dbReference type="NCBI Taxonomy" id="187145"/>
    <lineage>
        <taxon>Bacteria</taxon>
        <taxon>Pseudomonadati</taxon>
        <taxon>Calditrichota</taxon>
        <taxon>Calditrichia</taxon>
        <taxon>Calditrichales</taxon>
        <taxon>Calditrichaceae</taxon>
        <taxon>Caldithrix</taxon>
    </lineage>
</organism>
<dbReference type="InterPro" id="IPR011034">
    <property type="entry name" value="Formyl_transferase-like_C_sf"/>
</dbReference>
<dbReference type="Gene3D" id="3.40.50.170">
    <property type="entry name" value="Formyl transferase, N-terminal domain"/>
    <property type="match status" value="1"/>
</dbReference>
<dbReference type="EC" id="2.1.2.9" evidence="3 8"/>